<gene>
    <name evidence="1" type="ORF">S06H3_40088</name>
</gene>
<dbReference type="Gene3D" id="1.25.40.10">
    <property type="entry name" value="Tetratricopeptide repeat domain"/>
    <property type="match status" value="1"/>
</dbReference>
<dbReference type="AlphaFoldDB" id="X1MSU0"/>
<organism evidence="1">
    <name type="scientific">marine sediment metagenome</name>
    <dbReference type="NCBI Taxonomy" id="412755"/>
    <lineage>
        <taxon>unclassified sequences</taxon>
        <taxon>metagenomes</taxon>
        <taxon>ecological metagenomes</taxon>
    </lineage>
</organism>
<sequence length="194" mass="23181">MKIKCPACDFENEEGSRFCKNCNEPLFTQRYSEDNPYIKKRENKDQTFELISDEEVKAETEGGKYKRLNLEYVKLLKNPDSNFNLIEKYRKELSKIENNWVNRNLKGIKLEKEGKIDKAIKLYGKNIEEEFDGSHPYTRLAIIYSKKGLLDDEIRVLEKAVWVFENIVYKDRSDRLLKLDRFKKRLEKANKKRL</sequence>
<evidence type="ECO:0008006" key="2">
    <source>
        <dbReference type="Google" id="ProtNLM"/>
    </source>
</evidence>
<reference evidence="1" key="1">
    <citation type="journal article" date="2014" name="Front. Microbiol.">
        <title>High frequency of phylogenetically diverse reductive dehalogenase-homologous genes in deep subseafloor sedimentary metagenomes.</title>
        <authorList>
            <person name="Kawai M."/>
            <person name="Futagami T."/>
            <person name="Toyoda A."/>
            <person name="Takaki Y."/>
            <person name="Nishi S."/>
            <person name="Hori S."/>
            <person name="Arai W."/>
            <person name="Tsubouchi T."/>
            <person name="Morono Y."/>
            <person name="Uchiyama I."/>
            <person name="Ito T."/>
            <person name="Fujiyama A."/>
            <person name="Inagaki F."/>
            <person name="Takami H."/>
        </authorList>
    </citation>
    <scope>NUCLEOTIDE SEQUENCE</scope>
    <source>
        <strain evidence="1">Expedition CK06-06</strain>
    </source>
</reference>
<name>X1MSU0_9ZZZZ</name>
<accession>X1MSU0</accession>
<comment type="caution">
    <text evidence="1">The sequence shown here is derived from an EMBL/GenBank/DDBJ whole genome shotgun (WGS) entry which is preliminary data.</text>
</comment>
<evidence type="ECO:0000313" key="1">
    <source>
        <dbReference type="EMBL" id="GAI34742.1"/>
    </source>
</evidence>
<dbReference type="SUPFAM" id="SSF48452">
    <property type="entry name" value="TPR-like"/>
    <property type="match status" value="1"/>
</dbReference>
<proteinExistence type="predicted"/>
<dbReference type="InterPro" id="IPR011990">
    <property type="entry name" value="TPR-like_helical_dom_sf"/>
</dbReference>
<protein>
    <recommendedName>
        <fullName evidence="2">Zinc-ribbon domain-containing protein</fullName>
    </recommendedName>
</protein>
<dbReference type="EMBL" id="BARV01024575">
    <property type="protein sequence ID" value="GAI34742.1"/>
    <property type="molecule type" value="Genomic_DNA"/>
</dbReference>